<organism evidence="1 2">
    <name type="scientific">Actinokineospora soli</name>
    <dbReference type="NCBI Taxonomy" id="1048753"/>
    <lineage>
        <taxon>Bacteria</taxon>
        <taxon>Bacillati</taxon>
        <taxon>Actinomycetota</taxon>
        <taxon>Actinomycetes</taxon>
        <taxon>Pseudonocardiales</taxon>
        <taxon>Pseudonocardiaceae</taxon>
        <taxon>Actinokineospora</taxon>
    </lineage>
</organism>
<protein>
    <submittedName>
        <fullName evidence="1">Uncharacterized protein</fullName>
    </submittedName>
</protein>
<evidence type="ECO:0000313" key="2">
    <source>
        <dbReference type="Proteomes" id="UP001596512"/>
    </source>
</evidence>
<comment type="caution">
    <text evidence="1">The sequence shown here is derived from an EMBL/GenBank/DDBJ whole genome shotgun (WGS) entry which is preliminary data.</text>
</comment>
<name>A0ABW2TJR1_9PSEU</name>
<reference evidence="2" key="1">
    <citation type="journal article" date="2019" name="Int. J. Syst. Evol. Microbiol.">
        <title>The Global Catalogue of Microorganisms (GCM) 10K type strain sequencing project: providing services to taxonomists for standard genome sequencing and annotation.</title>
        <authorList>
            <consortium name="The Broad Institute Genomics Platform"/>
            <consortium name="The Broad Institute Genome Sequencing Center for Infectious Disease"/>
            <person name="Wu L."/>
            <person name="Ma J."/>
        </authorList>
    </citation>
    <scope>NUCLEOTIDE SEQUENCE [LARGE SCALE GENOMIC DNA]</scope>
    <source>
        <strain evidence="2">JCM 17695</strain>
    </source>
</reference>
<accession>A0ABW2TJR1</accession>
<evidence type="ECO:0000313" key="1">
    <source>
        <dbReference type="EMBL" id="MFC7613756.1"/>
    </source>
</evidence>
<proteinExistence type="predicted"/>
<dbReference type="Proteomes" id="UP001596512">
    <property type="component" value="Unassembled WGS sequence"/>
</dbReference>
<dbReference type="EMBL" id="JBHTEY010000004">
    <property type="protein sequence ID" value="MFC7613756.1"/>
    <property type="molecule type" value="Genomic_DNA"/>
</dbReference>
<gene>
    <name evidence="1" type="ORF">ACFQV2_09405</name>
</gene>
<keyword evidence="2" id="KW-1185">Reference proteome</keyword>
<sequence>MSTVEPESIGELIADCADIPPALTSAHDLPGPRAAAPWSVDEKCVAQVEDLDAYV</sequence>